<dbReference type="FunFam" id="2.40.30.20:FF:000003">
    <property type="entry name" value="Riboflavin synthase, alpha subunit"/>
    <property type="match status" value="1"/>
</dbReference>
<feature type="domain" description="Lumazine-binding" evidence="11">
    <location>
        <begin position="98"/>
        <end position="193"/>
    </location>
</feature>
<comment type="caution">
    <text evidence="12">The sequence shown here is derived from an EMBL/GenBank/DDBJ whole genome shotgun (WGS) entry which is preliminary data.</text>
</comment>
<keyword evidence="6" id="KW-0686">Riboflavin biosynthesis</keyword>
<dbReference type="GO" id="GO:0009231">
    <property type="term" value="P:riboflavin biosynthetic process"/>
    <property type="evidence" value="ECO:0007669"/>
    <property type="project" value="UniProtKB-KW"/>
</dbReference>
<comment type="pathway">
    <text evidence="3">Cofactor biosynthesis; riboflavin biosynthesis; riboflavin from 2-hydroxy-3-oxobutyl phosphate and 5-amino-6-(D-ribitylamino)uracil: step 2/2.</text>
</comment>
<dbReference type="NCBIfam" id="NF006767">
    <property type="entry name" value="PRK09289.1"/>
    <property type="match status" value="1"/>
</dbReference>
<dbReference type="NCBIfam" id="TIGR00187">
    <property type="entry name" value="ribE"/>
    <property type="match status" value="1"/>
</dbReference>
<sequence>MFSGIIQSIVPVSSFQKNDHGATLTLHFTDELLHDLKIGASVSVAGVCLTVVNIADNEVSFDLSNETLNLTTLGAVNIGDDVNIERSIYVGDEIGGHLLSGHVHGIATLLEKQEDGMYRFQLPEDLKKFVFEKGFIALDGVSLTVVDYDKESGAFLVAFIPETLRTTTFGNVEIGDRVHVEVDQQTRAVVETVERMMSAIA</sequence>
<evidence type="ECO:0000256" key="4">
    <source>
        <dbReference type="ARBA" id="ARBA00012827"/>
    </source>
</evidence>
<dbReference type="Proteomes" id="UP000033867">
    <property type="component" value="Unassembled WGS sequence"/>
</dbReference>
<dbReference type="GO" id="GO:0004746">
    <property type="term" value="F:riboflavin synthase activity"/>
    <property type="evidence" value="ECO:0007669"/>
    <property type="project" value="UniProtKB-UniRule"/>
</dbReference>
<comment type="catalytic activity">
    <reaction evidence="1">
        <text>2 6,7-dimethyl-8-(1-D-ribityl)lumazine + H(+) = 5-amino-6-(D-ribitylamino)uracil + riboflavin</text>
        <dbReference type="Rhea" id="RHEA:20772"/>
        <dbReference type="ChEBI" id="CHEBI:15378"/>
        <dbReference type="ChEBI" id="CHEBI:15934"/>
        <dbReference type="ChEBI" id="CHEBI:57986"/>
        <dbReference type="ChEBI" id="CHEBI:58201"/>
        <dbReference type="EC" id="2.5.1.9"/>
    </reaction>
</comment>
<dbReference type="PATRIC" id="fig|1619052.3.peg.314"/>
<keyword evidence="8" id="KW-0677">Repeat</keyword>
<dbReference type="PANTHER" id="PTHR21098">
    <property type="entry name" value="RIBOFLAVIN SYNTHASE ALPHA CHAIN"/>
    <property type="match status" value="1"/>
</dbReference>
<evidence type="ECO:0000259" key="11">
    <source>
        <dbReference type="PROSITE" id="PS51177"/>
    </source>
</evidence>
<evidence type="ECO:0000256" key="8">
    <source>
        <dbReference type="ARBA" id="ARBA00022737"/>
    </source>
</evidence>
<dbReference type="EMBL" id="LCEK01000012">
    <property type="protein sequence ID" value="KKS72207.1"/>
    <property type="molecule type" value="Genomic_DNA"/>
</dbReference>
<accession>A0A0G1BFZ7</accession>
<dbReference type="AlphaFoldDB" id="A0A0G1BFZ7"/>
<evidence type="ECO:0000256" key="5">
    <source>
        <dbReference type="ARBA" id="ARBA00013950"/>
    </source>
</evidence>
<dbReference type="NCBIfam" id="NF009566">
    <property type="entry name" value="PRK13020.1"/>
    <property type="match status" value="1"/>
</dbReference>
<dbReference type="PROSITE" id="PS51177">
    <property type="entry name" value="LUMAZINE_BIND"/>
    <property type="match status" value="2"/>
</dbReference>
<reference evidence="12 13" key="1">
    <citation type="journal article" date="2015" name="Nature">
        <title>rRNA introns, odd ribosomes, and small enigmatic genomes across a large radiation of phyla.</title>
        <authorList>
            <person name="Brown C.T."/>
            <person name="Hug L.A."/>
            <person name="Thomas B.C."/>
            <person name="Sharon I."/>
            <person name="Castelle C.J."/>
            <person name="Singh A."/>
            <person name="Wilkins M.J."/>
            <person name="Williams K.H."/>
            <person name="Banfield J.F."/>
        </authorList>
    </citation>
    <scope>NUCLEOTIDE SEQUENCE [LARGE SCALE GENOMIC DNA]</scope>
</reference>
<evidence type="ECO:0000256" key="2">
    <source>
        <dbReference type="ARBA" id="ARBA00002803"/>
    </source>
</evidence>
<feature type="domain" description="Lumazine-binding" evidence="11">
    <location>
        <begin position="1"/>
        <end position="97"/>
    </location>
</feature>
<dbReference type="EC" id="2.5.1.9" evidence="4 9"/>
<evidence type="ECO:0000256" key="1">
    <source>
        <dbReference type="ARBA" id="ARBA00000968"/>
    </source>
</evidence>
<dbReference type="InterPro" id="IPR017938">
    <property type="entry name" value="Riboflavin_synthase-like_b-brl"/>
</dbReference>
<gene>
    <name evidence="12" type="ORF">UV42_C0012G0034</name>
</gene>
<evidence type="ECO:0000313" key="13">
    <source>
        <dbReference type="Proteomes" id="UP000033867"/>
    </source>
</evidence>
<dbReference type="Gene3D" id="2.40.30.20">
    <property type="match status" value="2"/>
</dbReference>
<evidence type="ECO:0000256" key="10">
    <source>
        <dbReference type="PROSITE-ProRule" id="PRU00524"/>
    </source>
</evidence>
<keyword evidence="7" id="KW-0808">Transferase</keyword>
<feature type="repeat" description="Lumazine-binding" evidence="10">
    <location>
        <begin position="1"/>
        <end position="97"/>
    </location>
</feature>
<dbReference type="InterPro" id="IPR023366">
    <property type="entry name" value="ATP_synth_asu-like_sf"/>
</dbReference>
<name>A0A0G1BFZ7_9BACT</name>
<evidence type="ECO:0000313" key="12">
    <source>
        <dbReference type="EMBL" id="KKS72207.1"/>
    </source>
</evidence>
<dbReference type="PIRSF" id="PIRSF000498">
    <property type="entry name" value="Riboflavin_syn_A"/>
    <property type="match status" value="1"/>
</dbReference>
<evidence type="ECO:0000256" key="3">
    <source>
        <dbReference type="ARBA" id="ARBA00004887"/>
    </source>
</evidence>
<evidence type="ECO:0000256" key="7">
    <source>
        <dbReference type="ARBA" id="ARBA00022679"/>
    </source>
</evidence>
<dbReference type="CDD" id="cd00402">
    <property type="entry name" value="Riboflavin_synthase_like"/>
    <property type="match status" value="1"/>
</dbReference>
<feature type="repeat" description="Lumazine-binding" evidence="10">
    <location>
        <begin position="98"/>
        <end position="193"/>
    </location>
</feature>
<dbReference type="SUPFAM" id="SSF63380">
    <property type="entry name" value="Riboflavin synthase domain-like"/>
    <property type="match status" value="2"/>
</dbReference>
<proteinExistence type="predicted"/>
<comment type="function">
    <text evidence="2">Catalyzes the dismutation of two molecules of 6,7-dimethyl-8-ribityllumazine, resulting in the formation of riboflavin and 5-amino-6-(D-ribitylamino)uracil.</text>
</comment>
<organism evidence="12 13">
    <name type="scientific">Candidatus Magasanikbacteria bacterium GW2011_GWE2_42_7</name>
    <dbReference type="NCBI Taxonomy" id="1619052"/>
    <lineage>
        <taxon>Bacteria</taxon>
        <taxon>Candidatus Magasanikiibacteriota</taxon>
    </lineage>
</organism>
<dbReference type="Pfam" id="PF00677">
    <property type="entry name" value="Lum_binding"/>
    <property type="match status" value="2"/>
</dbReference>
<evidence type="ECO:0000256" key="6">
    <source>
        <dbReference type="ARBA" id="ARBA00022619"/>
    </source>
</evidence>
<protein>
    <recommendedName>
        <fullName evidence="5 9">Riboflavin synthase</fullName>
        <ecNumber evidence="4 9">2.5.1.9</ecNumber>
    </recommendedName>
</protein>
<evidence type="ECO:0000256" key="9">
    <source>
        <dbReference type="NCBIfam" id="TIGR00187"/>
    </source>
</evidence>
<dbReference type="PANTHER" id="PTHR21098:SF0">
    <property type="entry name" value="RIBOFLAVIN SYNTHASE"/>
    <property type="match status" value="1"/>
</dbReference>
<dbReference type="InterPro" id="IPR026017">
    <property type="entry name" value="Lumazine-bd_dom"/>
</dbReference>
<dbReference type="InterPro" id="IPR001783">
    <property type="entry name" value="Lumazine-bd"/>
</dbReference>